<evidence type="ECO:0000313" key="1">
    <source>
        <dbReference type="EMBL" id="OJJ84263.1"/>
    </source>
</evidence>
<dbReference type="VEuPathDB" id="FungiDB:ASPGLDRAFT_311611"/>
<dbReference type="RefSeq" id="XP_022400961.1">
    <property type="nucleotide sequence ID" value="XM_022544020.1"/>
</dbReference>
<dbReference type="AlphaFoldDB" id="A0A1L9VK25"/>
<gene>
    <name evidence="1" type="ORF">ASPGLDRAFT_311611</name>
</gene>
<keyword evidence="2" id="KW-1185">Reference proteome</keyword>
<organism evidence="1 2">
    <name type="scientific">Aspergillus glaucus CBS 516.65</name>
    <dbReference type="NCBI Taxonomy" id="1160497"/>
    <lineage>
        <taxon>Eukaryota</taxon>
        <taxon>Fungi</taxon>
        <taxon>Dikarya</taxon>
        <taxon>Ascomycota</taxon>
        <taxon>Pezizomycotina</taxon>
        <taxon>Eurotiomycetes</taxon>
        <taxon>Eurotiomycetidae</taxon>
        <taxon>Eurotiales</taxon>
        <taxon>Aspergillaceae</taxon>
        <taxon>Aspergillus</taxon>
        <taxon>Aspergillus subgen. Aspergillus</taxon>
    </lineage>
</organism>
<dbReference type="GeneID" id="34460281"/>
<dbReference type="Proteomes" id="UP000184300">
    <property type="component" value="Unassembled WGS sequence"/>
</dbReference>
<sequence length="103" mass="11758">METHALLLGLAVSFLYKYCTHAPILGPIRGYIIIVMKTVVIIIKSLPHRTILGALHWRSQESQYPGFIGQSSNNMILEDSIRESKRVPYIRISVDLDDHPFPR</sequence>
<accession>A0A1L9VK25</accession>
<dbReference type="EMBL" id="KV878897">
    <property type="protein sequence ID" value="OJJ84263.1"/>
    <property type="molecule type" value="Genomic_DNA"/>
</dbReference>
<reference evidence="2" key="1">
    <citation type="journal article" date="2017" name="Genome Biol.">
        <title>Comparative genomics reveals high biological diversity and specific adaptations in the industrially and medically important fungal genus Aspergillus.</title>
        <authorList>
            <person name="de Vries R.P."/>
            <person name="Riley R."/>
            <person name="Wiebenga A."/>
            <person name="Aguilar-Osorio G."/>
            <person name="Amillis S."/>
            <person name="Uchima C.A."/>
            <person name="Anderluh G."/>
            <person name="Asadollahi M."/>
            <person name="Askin M."/>
            <person name="Barry K."/>
            <person name="Battaglia E."/>
            <person name="Bayram O."/>
            <person name="Benocci T."/>
            <person name="Braus-Stromeyer S.A."/>
            <person name="Caldana C."/>
            <person name="Canovas D."/>
            <person name="Cerqueira G.C."/>
            <person name="Chen F."/>
            <person name="Chen W."/>
            <person name="Choi C."/>
            <person name="Clum A."/>
            <person name="Dos Santos R.A."/>
            <person name="Damasio A.R."/>
            <person name="Diallinas G."/>
            <person name="Emri T."/>
            <person name="Fekete E."/>
            <person name="Flipphi M."/>
            <person name="Freyberg S."/>
            <person name="Gallo A."/>
            <person name="Gournas C."/>
            <person name="Habgood R."/>
            <person name="Hainaut M."/>
            <person name="Harispe M.L."/>
            <person name="Henrissat B."/>
            <person name="Hilden K.S."/>
            <person name="Hope R."/>
            <person name="Hossain A."/>
            <person name="Karabika E."/>
            <person name="Karaffa L."/>
            <person name="Karanyi Z."/>
            <person name="Krasevec N."/>
            <person name="Kuo A."/>
            <person name="Kusch H."/>
            <person name="LaButti K."/>
            <person name="Lagendijk E.L."/>
            <person name="Lapidus A."/>
            <person name="Levasseur A."/>
            <person name="Lindquist E."/>
            <person name="Lipzen A."/>
            <person name="Logrieco A.F."/>
            <person name="MacCabe A."/>
            <person name="Maekelae M.R."/>
            <person name="Malavazi I."/>
            <person name="Melin P."/>
            <person name="Meyer V."/>
            <person name="Mielnichuk N."/>
            <person name="Miskei M."/>
            <person name="Molnar A.P."/>
            <person name="Mule G."/>
            <person name="Ngan C.Y."/>
            <person name="Orejas M."/>
            <person name="Orosz E."/>
            <person name="Ouedraogo J.P."/>
            <person name="Overkamp K.M."/>
            <person name="Park H.-S."/>
            <person name="Perrone G."/>
            <person name="Piumi F."/>
            <person name="Punt P.J."/>
            <person name="Ram A.F."/>
            <person name="Ramon A."/>
            <person name="Rauscher S."/>
            <person name="Record E."/>
            <person name="Riano-Pachon D.M."/>
            <person name="Robert V."/>
            <person name="Roehrig J."/>
            <person name="Ruller R."/>
            <person name="Salamov A."/>
            <person name="Salih N.S."/>
            <person name="Samson R.A."/>
            <person name="Sandor E."/>
            <person name="Sanguinetti M."/>
            <person name="Schuetze T."/>
            <person name="Sepcic K."/>
            <person name="Shelest E."/>
            <person name="Sherlock G."/>
            <person name="Sophianopoulou V."/>
            <person name="Squina F.M."/>
            <person name="Sun H."/>
            <person name="Susca A."/>
            <person name="Todd R.B."/>
            <person name="Tsang A."/>
            <person name="Unkles S.E."/>
            <person name="van de Wiele N."/>
            <person name="van Rossen-Uffink D."/>
            <person name="Oliveira J.V."/>
            <person name="Vesth T.C."/>
            <person name="Visser J."/>
            <person name="Yu J.-H."/>
            <person name="Zhou M."/>
            <person name="Andersen M.R."/>
            <person name="Archer D.B."/>
            <person name="Baker S.E."/>
            <person name="Benoit I."/>
            <person name="Brakhage A.A."/>
            <person name="Braus G.H."/>
            <person name="Fischer R."/>
            <person name="Frisvad J.C."/>
            <person name="Goldman G.H."/>
            <person name="Houbraken J."/>
            <person name="Oakley B."/>
            <person name="Pocsi I."/>
            <person name="Scazzocchio C."/>
            <person name="Seiboth B."/>
            <person name="vanKuyk P.A."/>
            <person name="Wortman J."/>
            <person name="Dyer P.S."/>
            <person name="Grigoriev I.V."/>
        </authorList>
    </citation>
    <scope>NUCLEOTIDE SEQUENCE [LARGE SCALE GENOMIC DNA]</scope>
    <source>
        <strain evidence="2">CBS 516.65</strain>
    </source>
</reference>
<evidence type="ECO:0000313" key="2">
    <source>
        <dbReference type="Proteomes" id="UP000184300"/>
    </source>
</evidence>
<protein>
    <submittedName>
        <fullName evidence="1">Uncharacterized protein</fullName>
    </submittedName>
</protein>
<proteinExistence type="predicted"/>
<name>A0A1L9VK25_ASPGL</name>